<dbReference type="EC" id="2.1.3.2" evidence="3 8"/>
<evidence type="ECO:0000259" key="11">
    <source>
        <dbReference type="Pfam" id="PF02729"/>
    </source>
</evidence>
<dbReference type="Pfam" id="PF00185">
    <property type="entry name" value="OTCace"/>
    <property type="match status" value="1"/>
</dbReference>
<dbReference type="GO" id="GO:0016597">
    <property type="term" value="F:amino acid binding"/>
    <property type="evidence" value="ECO:0007669"/>
    <property type="project" value="InterPro"/>
</dbReference>
<comment type="similarity">
    <text evidence="2">Belongs to the aspartate/ornithine carbamoyltransferase superfamily. ATCase family.</text>
</comment>
<dbReference type="Proteomes" id="UP000179106">
    <property type="component" value="Unassembled WGS sequence"/>
</dbReference>
<dbReference type="InterPro" id="IPR036901">
    <property type="entry name" value="Asp/Orn_carbamoylTrfase_sf"/>
</dbReference>
<dbReference type="PRINTS" id="PR00101">
    <property type="entry name" value="ATCASE"/>
</dbReference>
<dbReference type="PRINTS" id="PR00100">
    <property type="entry name" value="AOTCASE"/>
</dbReference>
<evidence type="ECO:0000256" key="2">
    <source>
        <dbReference type="ARBA" id="ARBA00008896"/>
    </source>
</evidence>
<comment type="catalytic activity">
    <reaction evidence="7">
        <text>carbamoyl phosphate + L-aspartate = N-carbamoyl-L-aspartate + phosphate + H(+)</text>
        <dbReference type="Rhea" id="RHEA:20013"/>
        <dbReference type="ChEBI" id="CHEBI:15378"/>
        <dbReference type="ChEBI" id="CHEBI:29991"/>
        <dbReference type="ChEBI" id="CHEBI:32814"/>
        <dbReference type="ChEBI" id="CHEBI:43474"/>
        <dbReference type="ChEBI" id="CHEBI:58228"/>
        <dbReference type="EC" id="2.1.3.2"/>
    </reaction>
</comment>
<keyword evidence="4 9" id="KW-0808">Transferase</keyword>
<feature type="domain" description="Aspartate/ornithine carbamoyltransferase Asp/Orn-binding" evidence="10">
    <location>
        <begin position="170"/>
        <end position="318"/>
    </location>
</feature>
<comment type="function">
    <text evidence="6">Catalyzes the condensation of carbamoyl phosphate and aspartate to form carbamoyl aspartate and inorganic phosphate, the committed step in the de novo pyrimidine nucleotide biosynthesis pathway.</text>
</comment>
<evidence type="ECO:0000313" key="13">
    <source>
        <dbReference type="Proteomes" id="UP000179106"/>
    </source>
</evidence>
<name>A0A1G2GXJ6_9BACT</name>
<dbReference type="InterPro" id="IPR002082">
    <property type="entry name" value="Asp_carbamoyltransf"/>
</dbReference>
<dbReference type="PANTHER" id="PTHR45753">
    <property type="entry name" value="ORNITHINE CARBAMOYLTRANSFERASE, MITOCHONDRIAL"/>
    <property type="match status" value="1"/>
</dbReference>
<evidence type="ECO:0000313" key="12">
    <source>
        <dbReference type="EMBL" id="OGZ54701.1"/>
    </source>
</evidence>
<keyword evidence="5" id="KW-0665">Pyrimidine biosynthesis</keyword>
<dbReference type="Gene3D" id="3.40.50.1370">
    <property type="entry name" value="Aspartate/ornithine carbamoyltransferase"/>
    <property type="match status" value="2"/>
</dbReference>
<dbReference type="InterPro" id="IPR006130">
    <property type="entry name" value="Asp/Orn_carbamoylTrfase"/>
</dbReference>
<dbReference type="GO" id="GO:0006520">
    <property type="term" value="P:amino acid metabolic process"/>
    <property type="evidence" value="ECO:0007669"/>
    <property type="project" value="InterPro"/>
</dbReference>
<dbReference type="AlphaFoldDB" id="A0A1G2GXJ6"/>
<evidence type="ECO:0000256" key="6">
    <source>
        <dbReference type="ARBA" id="ARBA00043884"/>
    </source>
</evidence>
<dbReference type="PANTHER" id="PTHR45753:SF6">
    <property type="entry name" value="ASPARTATE CARBAMOYLTRANSFERASE"/>
    <property type="match status" value="1"/>
</dbReference>
<dbReference type="EMBL" id="MHNW01000003">
    <property type="protein sequence ID" value="OGZ54701.1"/>
    <property type="molecule type" value="Genomic_DNA"/>
</dbReference>
<dbReference type="InterPro" id="IPR006131">
    <property type="entry name" value="Asp_carbamoyltransf_Asp/Orn-bd"/>
</dbReference>
<evidence type="ECO:0000256" key="1">
    <source>
        <dbReference type="ARBA" id="ARBA00004852"/>
    </source>
</evidence>
<gene>
    <name evidence="12" type="ORF">A3B25_03160</name>
</gene>
<dbReference type="Pfam" id="PF02729">
    <property type="entry name" value="OTCace_N"/>
    <property type="match status" value="1"/>
</dbReference>
<dbReference type="FunFam" id="3.40.50.1370:FF:000002">
    <property type="entry name" value="Aspartate carbamoyltransferase 2"/>
    <property type="match status" value="1"/>
</dbReference>
<dbReference type="GO" id="GO:0006207">
    <property type="term" value="P:'de novo' pyrimidine nucleobase biosynthetic process"/>
    <property type="evidence" value="ECO:0007669"/>
    <property type="project" value="InterPro"/>
</dbReference>
<dbReference type="GO" id="GO:0004070">
    <property type="term" value="F:aspartate carbamoyltransferase activity"/>
    <property type="evidence" value="ECO:0007669"/>
    <property type="project" value="UniProtKB-UniRule"/>
</dbReference>
<comment type="caution">
    <text evidence="12">The sequence shown here is derived from an EMBL/GenBank/DDBJ whole genome shotgun (WGS) entry which is preliminary data.</text>
</comment>
<comment type="pathway">
    <text evidence="1">Pyrimidine metabolism; UMP biosynthesis via de novo pathway; (S)-dihydroorotate from bicarbonate: step 2/3.</text>
</comment>
<accession>A0A1G2GXJ6</accession>
<feature type="domain" description="Aspartate/ornithine carbamoyltransferase carbamoyl-P binding" evidence="11">
    <location>
        <begin position="8"/>
        <end position="161"/>
    </location>
</feature>
<dbReference type="STRING" id="1802126.A3B25_03160"/>
<dbReference type="PROSITE" id="PS00097">
    <property type="entry name" value="CARBAMOYLTRANSFERASE"/>
    <property type="match status" value="1"/>
</dbReference>
<protein>
    <recommendedName>
        <fullName evidence="3 8">Aspartate carbamoyltransferase</fullName>
        <ecNumber evidence="3 8">2.1.3.2</ecNumber>
    </recommendedName>
</protein>
<dbReference type="InterPro" id="IPR006132">
    <property type="entry name" value="Asp/Orn_carbamoyltranf_P-bd"/>
</dbReference>
<evidence type="ECO:0000256" key="4">
    <source>
        <dbReference type="ARBA" id="ARBA00022679"/>
    </source>
</evidence>
<evidence type="ECO:0000256" key="3">
    <source>
        <dbReference type="ARBA" id="ARBA00013008"/>
    </source>
</evidence>
<dbReference type="NCBIfam" id="TIGR00670">
    <property type="entry name" value="asp_carb_tr"/>
    <property type="match status" value="1"/>
</dbReference>
<organism evidence="12 13">
    <name type="scientific">Candidatus Ryanbacteria bacterium RIFCSPLOWO2_01_FULL_48_26</name>
    <dbReference type="NCBI Taxonomy" id="1802126"/>
    <lineage>
        <taxon>Bacteria</taxon>
        <taxon>Candidatus Ryaniibacteriota</taxon>
    </lineage>
</organism>
<evidence type="ECO:0000256" key="7">
    <source>
        <dbReference type="ARBA" id="ARBA00048859"/>
    </source>
</evidence>
<evidence type="ECO:0000256" key="9">
    <source>
        <dbReference type="RuleBase" id="RU003634"/>
    </source>
</evidence>
<dbReference type="GO" id="GO:0044205">
    <property type="term" value="P:'de novo' UMP biosynthetic process"/>
    <property type="evidence" value="ECO:0007669"/>
    <property type="project" value="UniProtKB-UniPathway"/>
</dbReference>
<proteinExistence type="inferred from homology"/>
<dbReference type="UniPathway" id="UPA00070">
    <property type="reaction ID" value="UER00116"/>
</dbReference>
<evidence type="ECO:0000256" key="8">
    <source>
        <dbReference type="NCBIfam" id="TIGR00670"/>
    </source>
</evidence>
<evidence type="ECO:0000259" key="10">
    <source>
        <dbReference type="Pfam" id="PF00185"/>
    </source>
</evidence>
<evidence type="ECO:0000256" key="5">
    <source>
        <dbReference type="ARBA" id="ARBA00022975"/>
    </source>
</evidence>
<dbReference type="SUPFAM" id="SSF53671">
    <property type="entry name" value="Aspartate/ornithine carbamoyltransferase"/>
    <property type="match status" value="1"/>
</dbReference>
<sequence>MKITPRMHVLMAQQFRDPEILLELFRSADKLATLAEHHETLTPLRRLLEGGIMYEVFYEPSTRTRFSFWAAADMLGMHVCSSESAGHFSSAVKGETLEHTIRVLAGQRVNAIVIRHPETGAAQRAATVVDKYYPNKVAIINAGDGRGQHPTQALLDVYTIWKKLGRLDNLVVVIGGDLVNGRTCRSLAYLLSKFSGIRLVFVSPPELAAGNDLLEHLNESGISWKMETDLASVLPTADVVYWTRVQRERLADPSRFVELRDAFHIGSKEMLLLKPSAILMHPLPIVGEISPEVDDHPQAAYFDQANNGQPIRAALLLHVFGIAMQ</sequence>
<reference evidence="12 13" key="1">
    <citation type="journal article" date="2016" name="Nat. Commun.">
        <title>Thousands of microbial genomes shed light on interconnected biogeochemical processes in an aquifer system.</title>
        <authorList>
            <person name="Anantharaman K."/>
            <person name="Brown C.T."/>
            <person name="Hug L.A."/>
            <person name="Sharon I."/>
            <person name="Castelle C.J."/>
            <person name="Probst A.J."/>
            <person name="Thomas B.C."/>
            <person name="Singh A."/>
            <person name="Wilkins M.J."/>
            <person name="Karaoz U."/>
            <person name="Brodie E.L."/>
            <person name="Williams K.H."/>
            <person name="Hubbard S.S."/>
            <person name="Banfield J.F."/>
        </authorList>
    </citation>
    <scope>NUCLEOTIDE SEQUENCE [LARGE SCALE GENOMIC DNA]</scope>
</reference>